<dbReference type="PANTHER" id="PTHR35007">
    <property type="entry name" value="INTEGRAL MEMBRANE PROTEIN-RELATED"/>
    <property type="match status" value="1"/>
</dbReference>
<dbReference type="Proteomes" id="UP001499987">
    <property type="component" value="Unassembled WGS sequence"/>
</dbReference>
<keyword evidence="5 6" id="KW-0472">Membrane</keyword>
<sequence>MIALLLGGGFGAGAWLWWTGLRPPRPTLAEALNRRAAPVRPRRAPLPRGAGWAARAGAPLVPALLLCRLPGTRLAADLRTLGIPAERHLAEKAGAAMAGLLIPWGPALLTAAAGSTGFAFPAWTALLLAALLFCTPDLAVRRKAERYRAEMRQALSAFLDLVVVALSGGAGVEQALADAASAGQGPAFTALRGALREAEVTRTAPWGPLGRLGERTGVAELPELAATVALAGSEGAKVKASLTSKAATLRGHLLAEAEAEAAGATERMSLPVVTLFAGFLLFIGYPALTHALTGL</sequence>
<evidence type="ECO:0000256" key="2">
    <source>
        <dbReference type="ARBA" id="ARBA00022475"/>
    </source>
</evidence>
<accession>A0ABN1U4V4</accession>
<evidence type="ECO:0000256" key="3">
    <source>
        <dbReference type="ARBA" id="ARBA00022692"/>
    </source>
</evidence>
<evidence type="ECO:0000313" key="9">
    <source>
        <dbReference type="Proteomes" id="UP001499987"/>
    </source>
</evidence>
<protein>
    <recommendedName>
        <fullName evidence="7">Type II secretion system protein GspF domain-containing protein</fullName>
    </recommendedName>
</protein>
<evidence type="ECO:0000256" key="6">
    <source>
        <dbReference type="SAM" id="Phobius"/>
    </source>
</evidence>
<evidence type="ECO:0000259" key="7">
    <source>
        <dbReference type="Pfam" id="PF00482"/>
    </source>
</evidence>
<reference evidence="8 9" key="1">
    <citation type="journal article" date="2019" name="Int. J. Syst. Evol. Microbiol.">
        <title>The Global Catalogue of Microorganisms (GCM) 10K type strain sequencing project: providing services to taxonomists for standard genome sequencing and annotation.</title>
        <authorList>
            <consortium name="The Broad Institute Genomics Platform"/>
            <consortium name="The Broad Institute Genome Sequencing Center for Infectious Disease"/>
            <person name="Wu L."/>
            <person name="Ma J."/>
        </authorList>
    </citation>
    <scope>NUCLEOTIDE SEQUENCE [LARGE SCALE GENOMIC DNA]</scope>
    <source>
        <strain evidence="8 9">JCM 13002</strain>
    </source>
</reference>
<comment type="subcellular location">
    <subcellularLocation>
        <location evidence="1">Cell membrane</location>
        <topology evidence="1">Multi-pass membrane protein</topology>
    </subcellularLocation>
</comment>
<comment type="caution">
    <text evidence="8">The sequence shown here is derived from an EMBL/GenBank/DDBJ whole genome shotgun (WGS) entry which is preliminary data.</text>
</comment>
<keyword evidence="3 6" id="KW-0812">Transmembrane</keyword>
<evidence type="ECO:0000256" key="5">
    <source>
        <dbReference type="ARBA" id="ARBA00023136"/>
    </source>
</evidence>
<feature type="transmembrane region" description="Helical" evidence="6">
    <location>
        <begin position="270"/>
        <end position="288"/>
    </location>
</feature>
<dbReference type="Pfam" id="PF00482">
    <property type="entry name" value="T2SSF"/>
    <property type="match status" value="1"/>
</dbReference>
<gene>
    <name evidence="8" type="ORF">GCM10009663_68840</name>
</gene>
<dbReference type="RefSeq" id="WP_344627661.1">
    <property type="nucleotide sequence ID" value="NZ_BAAALD010000112.1"/>
</dbReference>
<name>A0ABN1U4V4_9ACTN</name>
<dbReference type="EMBL" id="BAAALD010000112">
    <property type="protein sequence ID" value="GAA1119144.1"/>
    <property type="molecule type" value="Genomic_DNA"/>
</dbReference>
<feature type="transmembrane region" description="Helical" evidence="6">
    <location>
        <begin position="120"/>
        <end position="140"/>
    </location>
</feature>
<feature type="domain" description="Type II secretion system protein GspF" evidence="7">
    <location>
        <begin position="158"/>
        <end position="286"/>
    </location>
</feature>
<evidence type="ECO:0000256" key="4">
    <source>
        <dbReference type="ARBA" id="ARBA00022989"/>
    </source>
</evidence>
<organism evidence="8 9">
    <name type="scientific">Kitasatospora arboriphila</name>
    <dbReference type="NCBI Taxonomy" id="258052"/>
    <lineage>
        <taxon>Bacteria</taxon>
        <taxon>Bacillati</taxon>
        <taxon>Actinomycetota</taxon>
        <taxon>Actinomycetes</taxon>
        <taxon>Kitasatosporales</taxon>
        <taxon>Streptomycetaceae</taxon>
        <taxon>Kitasatospora</taxon>
    </lineage>
</organism>
<evidence type="ECO:0000313" key="8">
    <source>
        <dbReference type="EMBL" id="GAA1119144.1"/>
    </source>
</evidence>
<keyword evidence="9" id="KW-1185">Reference proteome</keyword>
<dbReference type="InterPro" id="IPR018076">
    <property type="entry name" value="T2SS_GspF_dom"/>
</dbReference>
<proteinExistence type="predicted"/>
<keyword evidence="2" id="KW-1003">Cell membrane</keyword>
<dbReference type="PANTHER" id="PTHR35007:SF1">
    <property type="entry name" value="PILUS ASSEMBLY PROTEIN"/>
    <property type="match status" value="1"/>
</dbReference>
<keyword evidence="4 6" id="KW-1133">Transmembrane helix</keyword>
<evidence type="ECO:0000256" key="1">
    <source>
        <dbReference type="ARBA" id="ARBA00004651"/>
    </source>
</evidence>